<dbReference type="AlphaFoldDB" id="A0AAE0LF05"/>
<dbReference type="Proteomes" id="UP001190700">
    <property type="component" value="Unassembled WGS sequence"/>
</dbReference>
<proteinExistence type="predicted"/>
<comment type="caution">
    <text evidence="1">The sequence shown here is derived from an EMBL/GenBank/DDBJ whole genome shotgun (WGS) entry which is preliminary data.</text>
</comment>
<reference evidence="1 2" key="1">
    <citation type="journal article" date="2015" name="Genome Biol. Evol.">
        <title>Comparative Genomics of a Bacterivorous Green Alga Reveals Evolutionary Causalities and Consequences of Phago-Mixotrophic Mode of Nutrition.</title>
        <authorList>
            <person name="Burns J.A."/>
            <person name="Paasch A."/>
            <person name="Narechania A."/>
            <person name="Kim E."/>
        </authorList>
    </citation>
    <scope>NUCLEOTIDE SEQUENCE [LARGE SCALE GENOMIC DNA]</scope>
    <source>
        <strain evidence="1 2">PLY_AMNH</strain>
    </source>
</reference>
<gene>
    <name evidence="1" type="ORF">CYMTET_9907</name>
</gene>
<evidence type="ECO:0000313" key="2">
    <source>
        <dbReference type="Proteomes" id="UP001190700"/>
    </source>
</evidence>
<accession>A0AAE0LF05</accession>
<keyword evidence="2" id="KW-1185">Reference proteome</keyword>
<name>A0AAE0LF05_9CHLO</name>
<organism evidence="1 2">
    <name type="scientific">Cymbomonas tetramitiformis</name>
    <dbReference type="NCBI Taxonomy" id="36881"/>
    <lineage>
        <taxon>Eukaryota</taxon>
        <taxon>Viridiplantae</taxon>
        <taxon>Chlorophyta</taxon>
        <taxon>Pyramimonadophyceae</taxon>
        <taxon>Pyramimonadales</taxon>
        <taxon>Pyramimonadaceae</taxon>
        <taxon>Cymbomonas</taxon>
    </lineage>
</organism>
<protein>
    <submittedName>
        <fullName evidence="1">Uncharacterized protein</fullName>
    </submittedName>
</protein>
<evidence type="ECO:0000313" key="1">
    <source>
        <dbReference type="EMBL" id="KAK3282349.1"/>
    </source>
</evidence>
<dbReference type="EMBL" id="LGRX02003362">
    <property type="protein sequence ID" value="KAK3282349.1"/>
    <property type="molecule type" value="Genomic_DNA"/>
</dbReference>
<sequence length="68" mass="7750">MHPPLVFPHDFGLPSVNAKRDYYFALRSTMATVLDSVDSVEKIFDFDLIAYADFNYDVNAIAFTMLLV</sequence>